<dbReference type="AlphaFoldDB" id="A0A1I1QVL0"/>
<proteinExistence type="predicted"/>
<sequence length="135" mass="15927">MLNLITNKTKTTLILFLGFTSFVSHAQFNDGCDKEKTTNLSYLRCLDNKIVLEKRTADTWITKIQLDLEKKQNETGNLQLLRVFKRSEQDFEKFIEDNCRWRYLNRLPDTIAAAIAYKRCELLSIQKHIELLQLQ</sequence>
<name>A0A1I1QVL0_9GAMM</name>
<evidence type="ECO:0000256" key="1">
    <source>
        <dbReference type="SAM" id="SignalP"/>
    </source>
</evidence>
<dbReference type="RefSeq" id="WP_091988880.1">
    <property type="nucleotide sequence ID" value="NZ_FOLO01000044.1"/>
</dbReference>
<feature type="chain" id="PRO_5011600546" description="Lysozyme inhibitor LprI N-terminal domain-containing protein" evidence="1">
    <location>
        <begin position="27"/>
        <end position="135"/>
    </location>
</feature>
<evidence type="ECO:0008006" key="4">
    <source>
        <dbReference type="Google" id="ProtNLM"/>
    </source>
</evidence>
<gene>
    <name evidence="2" type="ORF">SAMN02745724_04031</name>
</gene>
<accession>A0A1I1QVL0</accession>
<keyword evidence="3" id="KW-1185">Reference proteome</keyword>
<reference evidence="2 3" key="1">
    <citation type="submission" date="2016-10" db="EMBL/GenBank/DDBJ databases">
        <authorList>
            <person name="de Groot N.N."/>
        </authorList>
    </citation>
    <scope>NUCLEOTIDE SEQUENCE [LARGE SCALE GENOMIC DNA]</scope>
    <source>
        <strain evidence="2 3">DSM 6059</strain>
    </source>
</reference>
<protein>
    <recommendedName>
        <fullName evidence="4">Lysozyme inhibitor LprI N-terminal domain-containing protein</fullName>
    </recommendedName>
</protein>
<keyword evidence="1" id="KW-0732">Signal</keyword>
<dbReference type="Proteomes" id="UP000198862">
    <property type="component" value="Unassembled WGS sequence"/>
</dbReference>
<organism evidence="2 3">
    <name type="scientific">Pseudoalteromonas denitrificans DSM 6059</name>
    <dbReference type="NCBI Taxonomy" id="1123010"/>
    <lineage>
        <taxon>Bacteria</taxon>
        <taxon>Pseudomonadati</taxon>
        <taxon>Pseudomonadota</taxon>
        <taxon>Gammaproteobacteria</taxon>
        <taxon>Alteromonadales</taxon>
        <taxon>Pseudoalteromonadaceae</taxon>
        <taxon>Pseudoalteromonas</taxon>
    </lineage>
</organism>
<evidence type="ECO:0000313" key="2">
    <source>
        <dbReference type="EMBL" id="SFD26126.1"/>
    </source>
</evidence>
<evidence type="ECO:0000313" key="3">
    <source>
        <dbReference type="Proteomes" id="UP000198862"/>
    </source>
</evidence>
<dbReference type="EMBL" id="FOLO01000044">
    <property type="protein sequence ID" value="SFD26126.1"/>
    <property type="molecule type" value="Genomic_DNA"/>
</dbReference>
<dbReference type="OrthoDB" id="5769744at2"/>
<feature type="signal peptide" evidence="1">
    <location>
        <begin position="1"/>
        <end position="26"/>
    </location>
</feature>
<dbReference type="STRING" id="1123010.SAMN02745724_04031"/>